<dbReference type="InterPro" id="IPR036513">
    <property type="entry name" value="STAS_dom_sf"/>
</dbReference>
<dbReference type="InterPro" id="IPR051932">
    <property type="entry name" value="Bact_StressResp_Reg"/>
</dbReference>
<dbReference type="PANTHER" id="PTHR33745:SF1">
    <property type="entry name" value="RSBT ANTAGONIST PROTEIN RSBS"/>
    <property type="match status" value="1"/>
</dbReference>
<accession>A0A263CYC5</accession>
<evidence type="ECO:0000259" key="1">
    <source>
        <dbReference type="PROSITE" id="PS50801"/>
    </source>
</evidence>
<dbReference type="Proteomes" id="UP000242444">
    <property type="component" value="Unassembled WGS sequence"/>
</dbReference>
<dbReference type="PANTHER" id="PTHR33745">
    <property type="entry name" value="RSBT ANTAGONIST PROTEIN RSBS-RELATED"/>
    <property type="match status" value="1"/>
</dbReference>
<name>A0A263CYC5_9PSEU</name>
<keyword evidence="3" id="KW-1185">Reference proteome</keyword>
<comment type="caution">
    <text evidence="2">The sequence shown here is derived from an EMBL/GenBank/DDBJ whole genome shotgun (WGS) entry which is preliminary data.</text>
</comment>
<dbReference type="InterPro" id="IPR002645">
    <property type="entry name" value="STAS_dom"/>
</dbReference>
<protein>
    <submittedName>
        <fullName evidence="2">Anti-anti-sigma factor</fullName>
    </submittedName>
</protein>
<dbReference type="OrthoDB" id="9797171at2"/>
<sequence>MSTPGPAGVPILKLGDVLLTGLLNDLDDKTALMFTEELTGRIAEGGVGGVIIDISRLEIVDSFVARVLMDLAGTGQLLGTEMIVAGMRPAVAITLSELGLHLTGVQTALNAEQAMGRLGWRQFTEETAAVHSSEVRPDAV</sequence>
<dbReference type="PROSITE" id="PS50801">
    <property type="entry name" value="STAS"/>
    <property type="match status" value="1"/>
</dbReference>
<feature type="domain" description="STAS" evidence="1">
    <location>
        <begin position="7"/>
        <end position="118"/>
    </location>
</feature>
<proteinExistence type="predicted"/>
<dbReference type="CDD" id="cd07041">
    <property type="entry name" value="STAS_RsbR_RsbS_like"/>
    <property type="match status" value="1"/>
</dbReference>
<reference evidence="2 3" key="1">
    <citation type="submission" date="2017-07" db="EMBL/GenBank/DDBJ databases">
        <title>Amycolatopsis antarcticus sp. nov., isolated from the surface of an Antarcticus brown macroalga.</title>
        <authorList>
            <person name="Wang J."/>
            <person name="Leiva S."/>
            <person name="Huang J."/>
            <person name="Huang Y."/>
        </authorList>
    </citation>
    <scope>NUCLEOTIDE SEQUENCE [LARGE SCALE GENOMIC DNA]</scope>
    <source>
        <strain evidence="2 3">AU-G6</strain>
    </source>
</reference>
<dbReference type="Pfam" id="PF01740">
    <property type="entry name" value="STAS"/>
    <property type="match status" value="1"/>
</dbReference>
<gene>
    <name evidence="2" type="ORF">CFN78_22155</name>
</gene>
<dbReference type="Gene3D" id="3.30.750.24">
    <property type="entry name" value="STAS domain"/>
    <property type="match status" value="1"/>
</dbReference>
<dbReference type="SUPFAM" id="SSF52091">
    <property type="entry name" value="SpoIIaa-like"/>
    <property type="match status" value="1"/>
</dbReference>
<evidence type="ECO:0000313" key="2">
    <source>
        <dbReference type="EMBL" id="OZM71160.1"/>
    </source>
</evidence>
<dbReference type="InParanoid" id="A0A263CYC5"/>
<dbReference type="AlphaFoldDB" id="A0A263CYC5"/>
<dbReference type="RefSeq" id="WP_094864781.1">
    <property type="nucleotide sequence ID" value="NZ_NKYE01000015.1"/>
</dbReference>
<evidence type="ECO:0000313" key="3">
    <source>
        <dbReference type="Proteomes" id="UP000242444"/>
    </source>
</evidence>
<dbReference type="EMBL" id="NKYE01000015">
    <property type="protein sequence ID" value="OZM71160.1"/>
    <property type="molecule type" value="Genomic_DNA"/>
</dbReference>
<organism evidence="2 3">
    <name type="scientific">Amycolatopsis antarctica</name>
    <dbReference type="NCBI Taxonomy" id="1854586"/>
    <lineage>
        <taxon>Bacteria</taxon>
        <taxon>Bacillati</taxon>
        <taxon>Actinomycetota</taxon>
        <taxon>Actinomycetes</taxon>
        <taxon>Pseudonocardiales</taxon>
        <taxon>Pseudonocardiaceae</taxon>
        <taxon>Amycolatopsis</taxon>
    </lineage>
</organism>